<dbReference type="RefSeq" id="WP_111278595.1">
    <property type="nucleotide sequence ID" value="NZ_QFYS01000014.1"/>
</dbReference>
<protein>
    <submittedName>
        <fullName evidence="3">Uncharacterized protein</fullName>
    </submittedName>
</protein>
<feature type="compositionally biased region" description="Low complexity" evidence="1">
    <location>
        <begin position="43"/>
        <end position="52"/>
    </location>
</feature>
<proteinExistence type="predicted"/>
<evidence type="ECO:0000256" key="1">
    <source>
        <dbReference type="SAM" id="MobiDB-lite"/>
    </source>
</evidence>
<feature type="signal peptide" evidence="2">
    <location>
        <begin position="1"/>
        <end position="22"/>
    </location>
</feature>
<evidence type="ECO:0000313" key="4">
    <source>
        <dbReference type="Proteomes" id="UP000249524"/>
    </source>
</evidence>
<evidence type="ECO:0000313" key="3">
    <source>
        <dbReference type="EMBL" id="RAK62032.1"/>
    </source>
</evidence>
<feature type="region of interest" description="Disordered" evidence="1">
    <location>
        <begin position="228"/>
        <end position="277"/>
    </location>
</feature>
<comment type="caution">
    <text evidence="3">The sequence shown here is derived from an EMBL/GenBank/DDBJ whole genome shotgun (WGS) entry which is preliminary data.</text>
</comment>
<keyword evidence="4" id="KW-1185">Reference proteome</keyword>
<dbReference type="Proteomes" id="UP000249524">
    <property type="component" value="Unassembled WGS sequence"/>
</dbReference>
<keyword evidence="2" id="KW-0732">Signal</keyword>
<organism evidence="3 4">
    <name type="scientific">Phenylobacterium kunshanense</name>
    <dbReference type="NCBI Taxonomy" id="1445034"/>
    <lineage>
        <taxon>Bacteria</taxon>
        <taxon>Pseudomonadati</taxon>
        <taxon>Pseudomonadota</taxon>
        <taxon>Alphaproteobacteria</taxon>
        <taxon>Caulobacterales</taxon>
        <taxon>Caulobacteraceae</taxon>
        <taxon>Phenylobacterium</taxon>
    </lineage>
</organism>
<name>A0A328B3L8_9CAUL</name>
<feature type="compositionally biased region" description="Pro residues" evidence="1">
    <location>
        <begin position="31"/>
        <end position="42"/>
    </location>
</feature>
<dbReference type="AlphaFoldDB" id="A0A328B3L8"/>
<evidence type="ECO:0000256" key="2">
    <source>
        <dbReference type="SAM" id="SignalP"/>
    </source>
</evidence>
<dbReference type="EMBL" id="QFYS01000014">
    <property type="protein sequence ID" value="RAK62032.1"/>
    <property type="molecule type" value="Genomic_DNA"/>
</dbReference>
<gene>
    <name evidence="3" type="ORF">DJ019_20155</name>
</gene>
<accession>A0A328B3L8</accession>
<reference evidence="3 4" key="1">
    <citation type="submission" date="2018-05" db="EMBL/GenBank/DDBJ databases">
        <authorList>
            <person name="Lanie J.A."/>
            <person name="Ng W.-L."/>
            <person name="Kazmierczak K.M."/>
            <person name="Andrzejewski T.M."/>
            <person name="Davidsen T.M."/>
            <person name="Wayne K.J."/>
            <person name="Tettelin H."/>
            <person name="Glass J.I."/>
            <person name="Rusch D."/>
            <person name="Podicherti R."/>
            <person name="Tsui H.-C.T."/>
            <person name="Winkler M.E."/>
        </authorList>
    </citation>
    <scope>NUCLEOTIDE SEQUENCE [LARGE SCALE GENOMIC DNA]</scope>
    <source>
        <strain evidence="3 4">BUT-10</strain>
    </source>
</reference>
<dbReference type="OrthoDB" id="9980835at2"/>
<feature type="chain" id="PRO_5016313472" evidence="2">
    <location>
        <begin position="23"/>
        <end position="277"/>
    </location>
</feature>
<feature type="region of interest" description="Disordered" evidence="1">
    <location>
        <begin position="31"/>
        <end position="54"/>
    </location>
</feature>
<sequence>MRARLVLALSLVALCAATPLSAQELALPPVQPLPPVEPPPEARSPAPTTSSSGCAPEALFRATLRNISPGLAAADRAAQPRTLWRFGPTFLRSEEQPDPVRGDQVLTIVAEPDIWMINLATRVGQHTLDPGPDYTVHAPILPPSPDLPGPLRALEYGCEPEFVARHAPRPQQLVKWGQIQAALHGANFGEHAVAVLMDQRRNEPIMVSYLRQGRPVYVVRYDDWRRAGPNRPELFQPPKNVEIREAPARPPGGAPAEGSDSSPPIPLGKGGRTPFTE</sequence>